<dbReference type="EMBL" id="OZ021741">
    <property type="protein sequence ID" value="CAK9325208.1"/>
    <property type="molecule type" value="Genomic_DNA"/>
</dbReference>
<organism evidence="1 2">
    <name type="scientific">Citrullus colocynthis</name>
    <name type="common">colocynth</name>
    <dbReference type="NCBI Taxonomy" id="252529"/>
    <lineage>
        <taxon>Eukaryota</taxon>
        <taxon>Viridiplantae</taxon>
        <taxon>Streptophyta</taxon>
        <taxon>Embryophyta</taxon>
        <taxon>Tracheophyta</taxon>
        <taxon>Spermatophyta</taxon>
        <taxon>Magnoliopsida</taxon>
        <taxon>eudicotyledons</taxon>
        <taxon>Gunneridae</taxon>
        <taxon>Pentapetalae</taxon>
        <taxon>rosids</taxon>
        <taxon>fabids</taxon>
        <taxon>Cucurbitales</taxon>
        <taxon>Cucurbitaceae</taxon>
        <taxon>Benincaseae</taxon>
        <taxon>Citrullus</taxon>
    </lineage>
</organism>
<evidence type="ECO:0000313" key="1">
    <source>
        <dbReference type="EMBL" id="CAK9325208.1"/>
    </source>
</evidence>
<dbReference type="Proteomes" id="UP001642487">
    <property type="component" value="Chromosome 7"/>
</dbReference>
<reference evidence="1 2" key="1">
    <citation type="submission" date="2024-03" db="EMBL/GenBank/DDBJ databases">
        <authorList>
            <person name="Gkanogiannis A."/>
            <person name="Becerra Lopez-Lavalle L."/>
        </authorList>
    </citation>
    <scope>NUCLEOTIDE SEQUENCE [LARGE SCALE GENOMIC DNA]</scope>
</reference>
<protein>
    <submittedName>
        <fullName evidence="1">Uncharacterized protein</fullName>
    </submittedName>
</protein>
<proteinExistence type="predicted"/>
<name>A0ABP0Z0I8_9ROSI</name>
<sequence>MQRADMREERGLTRAKAEELAAETIRGGTMRWPMIDATKGTAEKAKDTVIAEANENVMDTTEYGSIEDIGNDQNISF</sequence>
<gene>
    <name evidence="1" type="ORF">CITCOLO1_LOCUS17463</name>
</gene>
<accession>A0ABP0Z0I8</accession>
<keyword evidence="2" id="KW-1185">Reference proteome</keyword>
<evidence type="ECO:0000313" key="2">
    <source>
        <dbReference type="Proteomes" id="UP001642487"/>
    </source>
</evidence>